<evidence type="ECO:0000256" key="1">
    <source>
        <dbReference type="SAM" id="Phobius"/>
    </source>
</evidence>
<keyword evidence="1" id="KW-0472">Membrane</keyword>
<keyword evidence="1" id="KW-0812">Transmembrane</keyword>
<proteinExistence type="predicted"/>
<keyword evidence="2" id="KW-0732">Signal</keyword>
<feature type="chain" id="PRO_5014921608" description="Secreted protein" evidence="2">
    <location>
        <begin position="28"/>
        <end position="93"/>
    </location>
</feature>
<feature type="transmembrane region" description="Helical" evidence="1">
    <location>
        <begin position="58"/>
        <end position="76"/>
    </location>
</feature>
<organism evidence="3">
    <name type="scientific">Anopheles darlingi</name>
    <name type="common">Mosquito</name>
    <dbReference type="NCBI Taxonomy" id="43151"/>
    <lineage>
        <taxon>Eukaryota</taxon>
        <taxon>Metazoa</taxon>
        <taxon>Ecdysozoa</taxon>
        <taxon>Arthropoda</taxon>
        <taxon>Hexapoda</taxon>
        <taxon>Insecta</taxon>
        <taxon>Pterygota</taxon>
        <taxon>Neoptera</taxon>
        <taxon>Endopterygota</taxon>
        <taxon>Diptera</taxon>
        <taxon>Nematocera</taxon>
        <taxon>Culicoidea</taxon>
        <taxon>Culicidae</taxon>
        <taxon>Anophelinae</taxon>
        <taxon>Anopheles</taxon>
    </lineage>
</organism>
<evidence type="ECO:0008006" key="4">
    <source>
        <dbReference type="Google" id="ProtNLM"/>
    </source>
</evidence>
<dbReference type="EMBL" id="GGFL01009019">
    <property type="protein sequence ID" value="MBW73197.1"/>
    <property type="molecule type" value="Transcribed_RNA"/>
</dbReference>
<name>A0A2M4D6M1_ANODA</name>
<keyword evidence="1" id="KW-1133">Transmembrane helix</keyword>
<evidence type="ECO:0000256" key="2">
    <source>
        <dbReference type="SAM" id="SignalP"/>
    </source>
</evidence>
<accession>A0A2M4D6M1</accession>
<protein>
    <recommendedName>
        <fullName evidence="4">Secreted protein</fullName>
    </recommendedName>
</protein>
<evidence type="ECO:0000313" key="3">
    <source>
        <dbReference type="EMBL" id="MBW73197.1"/>
    </source>
</evidence>
<feature type="signal peptide" evidence="2">
    <location>
        <begin position="1"/>
        <end position="27"/>
    </location>
</feature>
<reference evidence="3" key="1">
    <citation type="submission" date="2018-01" db="EMBL/GenBank/DDBJ databases">
        <title>An insight into the sialome of Amazonian anophelines.</title>
        <authorList>
            <person name="Ribeiro J.M."/>
            <person name="Scarpassa V."/>
            <person name="Calvo E."/>
        </authorList>
    </citation>
    <scope>NUCLEOTIDE SEQUENCE</scope>
</reference>
<dbReference type="AlphaFoldDB" id="A0A2M4D6M1"/>
<sequence length="93" mass="10712">MATFSHPMQLFPFLLLFCLVLLSVAAAALPVRYRENHHYATAIRTGIDRVHERALRTLHHALLLLLLLLLRVYYYISFNFTQNISDAATQSIN</sequence>